<dbReference type="AlphaFoldDB" id="A0A0A9B995"/>
<reference evidence="1" key="1">
    <citation type="submission" date="2014-09" db="EMBL/GenBank/DDBJ databases">
        <authorList>
            <person name="Magalhaes I.L.F."/>
            <person name="Oliveira U."/>
            <person name="Santos F.R."/>
            <person name="Vidigal T.H.D.A."/>
            <person name="Brescovit A.D."/>
            <person name="Santos A.J."/>
        </authorList>
    </citation>
    <scope>NUCLEOTIDE SEQUENCE</scope>
    <source>
        <tissue evidence="1">Shoot tissue taken approximately 20 cm above the soil surface</tissue>
    </source>
</reference>
<evidence type="ECO:0000313" key="1">
    <source>
        <dbReference type="EMBL" id="JAD58728.1"/>
    </source>
</evidence>
<reference evidence="1" key="2">
    <citation type="journal article" date="2015" name="Data Brief">
        <title>Shoot transcriptome of the giant reed, Arundo donax.</title>
        <authorList>
            <person name="Barrero R.A."/>
            <person name="Guerrero F.D."/>
            <person name="Moolhuijzen P."/>
            <person name="Goolsby J.A."/>
            <person name="Tidwell J."/>
            <person name="Bellgard S.E."/>
            <person name="Bellgard M.I."/>
        </authorList>
    </citation>
    <scope>NUCLEOTIDE SEQUENCE</scope>
    <source>
        <tissue evidence="1">Shoot tissue taken approximately 20 cm above the soil surface</tissue>
    </source>
</reference>
<accession>A0A0A9B995</accession>
<proteinExistence type="predicted"/>
<dbReference type="EMBL" id="GBRH01239167">
    <property type="protein sequence ID" value="JAD58728.1"/>
    <property type="molecule type" value="Transcribed_RNA"/>
</dbReference>
<protein>
    <submittedName>
        <fullName evidence="1">Uncharacterized protein</fullName>
    </submittedName>
</protein>
<name>A0A0A9B995_ARUDO</name>
<sequence length="24" mass="2751">MVSMMLPTNFSVALSERSDIFYVL</sequence>
<organism evidence="1">
    <name type="scientific">Arundo donax</name>
    <name type="common">Giant reed</name>
    <name type="synonym">Donax arundinaceus</name>
    <dbReference type="NCBI Taxonomy" id="35708"/>
    <lineage>
        <taxon>Eukaryota</taxon>
        <taxon>Viridiplantae</taxon>
        <taxon>Streptophyta</taxon>
        <taxon>Embryophyta</taxon>
        <taxon>Tracheophyta</taxon>
        <taxon>Spermatophyta</taxon>
        <taxon>Magnoliopsida</taxon>
        <taxon>Liliopsida</taxon>
        <taxon>Poales</taxon>
        <taxon>Poaceae</taxon>
        <taxon>PACMAD clade</taxon>
        <taxon>Arundinoideae</taxon>
        <taxon>Arundineae</taxon>
        <taxon>Arundo</taxon>
    </lineage>
</organism>